<dbReference type="InterPro" id="IPR029401">
    <property type="entry name" value="Nudix_N"/>
</dbReference>
<dbReference type="Pfam" id="PF00293">
    <property type="entry name" value="NUDIX"/>
    <property type="match status" value="1"/>
</dbReference>
<organism evidence="6 7">
    <name type="scientific">Ferrigenium kumadai</name>
    <dbReference type="NCBI Taxonomy" id="1682490"/>
    <lineage>
        <taxon>Bacteria</taxon>
        <taxon>Pseudomonadati</taxon>
        <taxon>Pseudomonadota</taxon>
        <taxon>Betaproteobacteria</taxon>
        <taxon>Nitrosomonadales</taxon>
        <taxon>Gallionellaceae</taxon>
        <taxon>Ferrigenium</taxon>
    </lineage>
</organism>
<evidence type="ECO:0000313" key="6">
    <source>
        <dbReference type="EMBL" id="BBI99075.1"/>
    </source>
</evidence>
<dbReference type="SUPFAM" id="SSF55811">
    <property type="entry name" value="Nudix"/>
    <property type="match status" value="1"/>
</dbReference>
<sequence length="185" mass="21044">MAVLEINFCPSCGAAVEFRRPDDDNRPRHICIACGTIHYQNPKMVIGSIPEWEDKILLCRRAIEPRHGLWTLPGGFMENGETTSEAAIRETLEEANARIAIGDLYSMYSLPHANQVHLLFRATLLDLDFGPGPESLEVRLFGEEEVPWDEIAFRPIKYSLEHYFADRRKGQFSFHMGELSAPPRS</sequence>
<gene>
    <name evidence="6" type="ORF">FGKAn22_07680</name>
</gene>
<keyword evidence="2 4" id="KW-0378">Hydrolase</keyword>
<dbReference type="AlphaFoldDB" id="A0AAN1SZM1"/>
<proteinExistence type="inferred from homology"/>
<protein>
    <submittedName>
        <fullName evidence="6">NUDIX hydrolase</fullName>
    </submittedName>
</protein>
<keyword evidence="7" id="KW-1185">Reference proteome</keyword>
<dbReference type="InterPro" id="IPR015797">
    <property type="entry name" value="NUDIX_hydrolase-like_dom_sf"/>
</dbReference>
<feature type="domain" description="Nudix hydrolase" evidence="5">
    <location>
        <begin position="27"/>
        <end position="164"/>
    </location>
</feature>
<comment type="similarity">
    <text evidence="4">Belongs to the Nudix hydrolase family.</text>
</comment>
<evidence type="ECO:0000256" key="2">
    <source>
        <dbReference type="ARBA" id="ARBA00022801"/>
    </source>
</evidence>
<evidence type="ECO:0000259" key="5">
    <source>
        <dbReference type="PROSITE" id="PS51462"/>
    </source>
</evidence>
<dbReference type="PRINTS" id="PR00502">
    <property type="entry name" value="NUDIXFAMILY"/>
</dbReference>
<dbReference type="InterPro" id="IPR000086">
    <property type="entry name" value="NUDIX_hydrolase_dom"/>
</dbReference>
<comment type="cofactor">
    <cofactor evidence="1">
        <name>Mg(2+)</name>
        <dbReference type="ChEBI" id="CHEBI:18420"/>
    </cofactor>
</comment>
<evidence type="ECO:0000313" key="7">
    <source>
        <dbReference type="Proteomes" id="UP001319121"/>
    </source>
</evidence>
<dbReference type="PROSITE" id="PS51462">
    <property type="entry name" value="NUDIX"/>
    <property type="match status" value="1"/>
</dbReference>
<dbReference type="InterPro" id="IPR020084">
    <property type="entry name" value="NUDIX_hydrolase_CS"/>
</dbReference>
<dbReference type="PROSITE" id="PS00893">
    <property type="entry name" value="NUDIX_BOX"/>
    <property type="match status" value="1"/>
</dbReference>
<dbReference type="Gene3D" id="2.20.70.10">
    <property type="match status" value="1"/>
</dbReference>
<evidence type="ECO:0000256" key="4">
    <source>
        <dbReference type="RuleBase" id="RU003476"/>
    </source>
</evidence>
<keyword evidence="3" id="KW-0460">Magnesium</keyword>
<dbReference type="PANTHER" id="PTHR43222">
    <property type="entry name" value="NUDIX HYDROLASE 23"/>
    <property type="match status" value="1"/>
</dbReference>
<dbReference type="Gene3D" id="3.90.79.10">
    <property type="entry name" value="Nucleoside Triphosphate Pyrophosphohydrolase"/>
    <property type="match status" value="1"/>
</dbReference>
<dbReference type="Pfam" id="PF14803">
    <property type="entry name" value="Zn_ribbon_Nudix"/>
    <property type="match status" value="1"/>
</dbReference>
<evidence type="ECO:0000256" key="3">
    <source>
        <dbReference type="ARBA" id="ARBA00022842"/>
    </source>
</evidence>
<dbReference type="Proteomes" id="UP001319121">
    <property type="component" value="Chromosome"/>
</dbReference>
<dbReference type="PANTHER" id="PTHR43222:SF2">
    <property type="entry name" value="NUDIX HYDROLASE 23, CHLOROPLASTIC"/>
    <property type="match status" value="1"/>
</dbReference>
<dbReference type="InterPro" id="IPR020476">
    <property type="entry name" value="Nudix_hydrolase"/>
</dbReference>
<name>A0AAN1SZM1_9PROT</name>
<dbReference type="EMBL" id="AP019536">
    <property type="protein sequence ID" value="BBI99075.1"/>
    <property type="molecule type" value="Genomic_DNA"/>
</dbReference>
<dbReference type="GO" id="GO:0016787">
    <property type="term" value="F:hydrolase activity"/>
    <property type="evidence" value="ECO:0007669"/>
    <property type="project" value="UniProtKB-KW"/>
</dbReference>
<accession>A0AAN1SZM1</accession>
<reference evidence="6 7" key="1">
    <citation type="submission" date="2019-03" db="EMBL/GenBank/DDBJ databases">
        <title>Complete genome sequence of Ferrigenium kumadai strain An22, a microaerophilic iron-oxidizing bacterium isolated from a paddy field soil.</title>
        <authorList>
            <person name="Watanabe T."/>
            <person name="Asakawa S."/>
        </authorList>
    </citation>
    <scope>NUCLEOTIDE SEQUENCE [LARGE SCALE GENOMIC DNA]</scope>
    <source>
        <strain evidence="6 7">An22</strain>
    </source>
</reference>
<dbReference type="CDD" id="cd04511">
    <property type="entry name" value="NUDIX_Hydrolase"/>
    <property type="match status" value="1"/>
</dbReference>
<evidence type="ECO:0000256" key="1">
    <source>
        <dbReference type="ARBA" id="ARBA00001946"/>
    </source>
</evidence>
<dbReference type="KEGG" id="fku:FGKAn22_07680"/>